<reference evidence="2 3" key="1">
    <citation type="journal article" date="2024" name="Nat. Commun.">
        <title>Phylogenomics reveals the evolutionary origins of lichenization in chlorophyte algae.</title>
        <authorList>
            <person name="Puginier C."/>
            <person name="Libourel C."/>
            <person name="Otte J."/>
            <person name="Skaloud P."/>
            <person name="Haon M."/>
            <person name="Grisel S."/>
            <person name="Petersen M."/>
            <person name="Berrin J.G."/>
            <person name="Delaux P.M."/>
            <person name="Dal Grande F."/>
            <person name="Keller J."/>
        </authorList>
    </citation>
    <scope>NUCLEOTIDE SEQUENCE [LARGE SCALE GENOMIC DNA]</scope>
    <source>
        <strain evidence="2 3">SAG 2036</strain>
    </source>
</reference>
<comment type="caution">
    <text evidence="2">The sequence shown here is derived from an EMBL/GenBank/DDBJ whole genome shotgun (WGS) entry which is preliminary data.</text>
</comment>
<evidence type="ECO:0000313" key="2">
    <source>
        <dbReference type="EMBL" id="KAK9801930.1"/>
    </source>
</evidence>
<evidence type="ECO:0000256" key="1">
    <source>
        <dbReference type="SAM" id="MobiDB-lite"/>
    </source>
</evidence>
<evidence type="ECO:0008006" key="4">
    <source>
        <dbReference type="Google" id="ProtNLM"/>
    </source>
</evidence>
<dbReference type="EMBL" id="JALJOQ010000074">
    <property type="protein sequence ID" value="KAK9801930.1"/>
    <property type="molecule type" value="Genomic_DNA"/>
</dbReference>
<dbReference type="Gene3D" id="1.10.510.10">
    <property type="entry name" value="Transferase(Phosphotransferase) domain 1"/>
    <property type="match status" value="1"/>
</dbReference>
<dbReference type="AlphaFoldDB" id="A0AAW1P2J9"/>
<dbReference type="Proteomes" id="UP001465755">
    <property type="component" value="Unassembled WGS sequence"/>
</dbReference>
<proteinExistence type="predicted"/>
<accession>A0AAW1P2J9</accession>
<dbReference type="InterPro" id="IPR011009">
    <property type="entry name" value="Kinase-like_dom_sf"/>
</dbReference>
<protein>
    <recommendedName>
        <fullName evidence="4">Protein kinase domain-containing protein</fullName>
    </recommendedName>
</protein>
<gene>
    <name evidence="2" type="ORF">WJX73_006599</name>
</gene>
<organism evidence="2 3">
    <name type="scientific">Symbiochloris irregularis</name>
    <dbReference type="NCBI Taxonomy" id="706552"/>
    <lineage>
        <taxon>Eukaryota</taxon>
        <taxon>Viridiplantae</taxon>
        <taxon>Chlorophyta</taxon>
        <taxon>core chlorophytes</taxon>
        <taxon>Trebouxiophyceae</taxon>
        <taxon>Trebouxiales</taxon>
        <taxon>Trebouxiaceae</taxon>
        <taxon>Symbiochloris</taxon>
    </lineage>
</organism>
<sequence>MLFSLKQTVALPLPLQRVETGLLLSRAPGTSRLISTKEAQSFGQGRLVQRDRSKPLTAGASKQDEPSPELQEQNSSWPDAVEALRQFAKDHLDDIKLTRSHHIYLDSGQELFAKVCRSTTFAEHEEKMIKELPLSFQKELLPAYYGRVQVLCSAINSCDFKPEHFFLDPDTGRIVIIDWDQASLRGQQHPLDAAFDNTWLGSFPNAVSAGSFRGTLRWASINQHLGYLASSASDLESLMTSILHLLGVHLPWRLLCKRLSGASDGQDHHGFFVLVSGLGVKTLGSTHPAAQRLGRDAGQVALFGLVPMDADRFQTALKQNPKACIDSTWQQTEDQVPGLQEAKRFWALHEQQQDAEIRELAKKGLGVGAELLDMRLGSQLVRLKDEDAAADSAALRDQNPDSWTVIGEVACYVNPRQYPVRIGRLERAIVHREGGNAGLNQDAYELHPLQLCQAKVFAVFVQGGSDSRALAYASASWGKGSLIMPHLRVLAGLERLVWDASALPL</sequence>
<dbReference type="SUPFAM" id="SSF56112">
    <property type="entry name" value="Protein kinase-like (PK-like)"/>
    <property type="match status" value="1"/>
</dbReference>
<feature type="region of interest" description="Disordered" evidence="1">
    <location>
        <begin position="42"/>
        <end position="75"/>
    </location>
</feature>
<name>A0AAW1P2J9_9CHLO</name>
<keyword evidence="3" id="KW-1185">Reference proteome</keyword>
<evidence type="ECO:0000313" key="3">
    <source>
        <dbReference type="Proteomes" id="UP001465755"/>
    </source>
</evidence>